<reference evidence="2" key="2">
    <citation type="submission" date="2013-07" db="EMBL/GenBank/DDBJ databases">
        <authorList>
            <consortium name="The Broad Institute Genome Sequencing Platform"/>
            <person name="Cuomo C."/>
            <person name="Litvintseva A."/>
            <person name="Chen Y."/>
            <person name="Heitman J."/>
            <person name="Sun S."/>
            <person name="Springer D."/>
            <person name="Dromer F."/>
            <person name="Young S.K."/>
            <person name="Zeng Q."/>
            <person name="Gargeya S."/>
            <person name="Fitzgerald M."/>
            <person name="Abouelleil A."/>
            <person name="Alvarado L."/>
            <person name="Berlin A.M."/>
            <person name="Chapman S.B."/>
            <person name="Dewar J."/>
            <person name="Goldberg J."/>
            <person name="Griggs A."/>
            <person name="Gujja S."/>
            <person name="Hansen M."/>
            <person name="Howarth C."/>
            <person name="Imamovic A."/>
            <person name="Larimer J."/>
            <person name="McCowan C."/>
            <person name="Murphy C."/>
            <person name="Pearson M."/>
            <person name="Priest M."/>
            <person name="Roberts A."/>
            <person name="Saif S."/>
            <person name="Shea T."/>
            <person name="Sykes S."/>
            <person name="Wortman J."/>
            <person name="Nusbaum C."/>
            <person name="Birren B."/>
        </authorList>
    </citation>
    <scope>NUCLEOTIDE SEQUENCE</scope>
    <source>
        <strain evidence="2">CBS 10118</strain>
    </source>
</reference>
<reference evidence="1" key="3">
    <citation type="submission" date="2014-01" db="EMBL/GenBank/DDBJ databases">
        <title>Evolution of pathogenesis and genome organization in the Tremellales.</title>
        <authorList>
            <person name="Cuomo C."/>
            <person name="Litvintseva A."/>
            <person name="Heitman J."/>
            <person name="Chen Y."/>
            <person name="Sun S."/>
            <person name="Springer D."/>
            <person name="Dromer F."/>
            <person name="Young S."/>
            <person name="Zeng Q."/>
            <person name="Chapman S."/>
            <person name="Gujja S."/>
            <person name="Saif S."/>
            <person name="Birren B."/>
        </authorList>
    </citation>
    <scope>NUCLEOTIDE SEQUENCE</scope>
    <source>
        <strain evidence="1">CBS 10118</strain>
    </source>
</reference>
<dbReference type="VEuPathDB" id="FungiDB:I302_01430"/>
<dbReference type="KEGG" id="kbi:30205829"/>
<accession>A0A1B9GFX9</accession>
<evidence type="ECO:0000313" key="2">
    <source>
        <dbReference type="EMBL" id="WVW80751.1"/>
    </source>
</evidence>
<evidence type="ECO:0000313" key="1">
    <source>
        <dbReference type="EMBL" id="OCF29917.1"/>
    </source>
</evidence>
<proteinExistence type="predicted"/>
<dbReference type="AlphaFoldDB" id="A0A1B9GFX9"/>
<sequence>MTLTPTFTGPVLVTSGKGTISETLRKTEKAISWLDRAIQGTELGGNILSIYSLPIPLNIGPLVHCLKQMLEFVRSGLENQVDALNLVIDCYNHVNSLRTQLMCRVGSPSLVIQNVVDGLTQKLQKNVDLLAALSNQSSLKRMWRSTQSRRSLIAAREDTCRYLDEINLQLNIMQSQKLDQQHDLIYGLTKRIAQLERAFRGSDLVAGSARMLYVDRYTLVIQEEEAEFCKLLGCLNGPNFPDTRLMVGDLKLRIIDSFSQMPWKGNRLEILGFLINLAILYQLLSAKIAPLIETENIAQGMPIYFVQQ</sequence>
<dbReference type="STRING" id="1296100.A0A1B9GFX9"/>
<protein>
    <submittedName>
        <fullName evidence="1">Uncharacterized protein</fullName>
    </submittedName>
</protein>
<evidence type="ECO:0000313" key="3">
    <source>
        <dbReference type="Proteomes" id="UP000092730"/>
    </source>
</evidence>
<dbReference type="EMBL" id="KI894018">
    <property type="protein sequence ID" value="OCF29917.1"/>
    <property type="molecule type" value="Genomic_DNA"/>
</dbReference>
<gene>
    <name evidence="1" type="ORF">I302_01430</name>
    <name evidence="2" type="ORF">I302_102737</name>
</gene>
<name>A0A1B9GFX9_9TREE</name>
<keyword evidence="3" id="KW-1185">Reference proteome</keyword>
<reference evidence="1" key="1">
    <citation type="submission" date="2013-07" db="EMBL/GenBank/DDBJ databases">
        <title>The Genome Sequence of Cryptococcus bestiolae CBS10118.</title>
        <authorList>
            <consortium name="The Broad Institute Genome Sequencing Platform"/>
            <person name="Cuomo C."/>
            <person name="Litvintseva A."/>
            <person name="Chen Y."/>
            <person name="Heitman J."/>
            <person name="Sun S."/>
            <person name="Springer D."/>
            <person name="Dromer F."/>
            <person name="Young S.K."/>
            <person name="Zeng Q."/>
            <person name="Gargeya S."/>
            <person name="Fitzgerald M."/>
            <person name="Abouelleil A."/>
            <person name="Alvarado L."/>
            <person name="Berlin A.M."/>
            <person name="Chapman S.B."/>
            <person name="Dewar J."/>
            <person name="Goldberg J."/>
            <person name="Griggs A."/>
            <person name="Gujja S."/>
            <person name="Hansen M."/>
            <person name="Howarth C."/>
            <person name="Imamovic A."/>
            <person name="Larimer J."/>
            <person name="McCowan C."/>
            <person name="Murphy C."/>
            <person name="Pearson M."/>
            <person name="Priest M."/>
            <person name="Roberts A."/>
            <person name="Saif S."/>
            <person name="Shea T."/>
            <person name="Sykes S."/>
            <person name="Wortman J."/>
            <person name="Nusbaum C."/>
            <person name="Birren B."/>
        </authorList>
    </citation>
    <scope>NUCLEOTIDE SEQUENCE [LARGE SCALE GENOMIC DNA]</scope>
    <source>
        <strain evidence="1">CBS 10118</strain>
    </source>
</reference>
<dbReference type="GeneID" id="30205829"/>
<dbReference type="RefSeq" id="XP_019050987.1">
    <property type="nucleotide sequence ID" value="XM_019188109.1"/>
</dbReference>
<dbReference type="Proteomes" id="UP000092730">
    <property type="component" value="Chromosome 1"/>
</dbReference>
<dbReference type="EMBL" id="CP144541">
    <property type="protein sequence ID" value="WVW80751.1"/>
    <property type="molecule type" value="Genomic_DNA"/>
</dbReference>
<reference evidence="2" key="4">
    <citation type="submission" date="2024-02" db="EMBL/GenBank/DDBJ databases">
        <title>Comparative genomics of Cryptococcus and Kwoniella reveals pathogenesis evolution and contrasting modes of karyotype evolution via chromosome fusion or intercentromeric recombination.</title>
        <authorList>
            <person name="Coelho M.A."/>
            <person name="David-Palma M."/>
            <person name="Shea T."/>
            <person name="Bowers K."/>
            <person name="McGinley-Smith S."/>
            <person name="Mohammad A.W."/>
            <person name="Gnirke A."/>
            <person name="Yurkov A.M."/>
            <person name="Nowrousian M."/>
            <person name="Sun S."/>
            <person name="Cuomo C.A."/>
            <person name="Heitman J."/>
        </authorList>
    </citation>
    <scope>NUCLEOTIDE SEQUENCE</scope>
    <source>
        <strain evidence="2">CBS 10118</strain>
    </source>
</reference>
<organism evidence="1">
    <name type="scientific">Kwoniella bestiolae CBS 10118</name>
    <dbReference type="NCBI Taxonomy" id="1296100"/>
    <lineage>
        <taxon>Eukaryota</taxon>
        <taxon>Fungi</taxon>
        <taxon>Dikarya</taxon>
        <taxon>Basidiomycota</taxon>
        <taxon>Agaricomycotina</taxon>
        <taxon>Tremellomycetes</taxon>
        <taxon>Tremellales</taxon>
        <taxon>Cryptococcaceae</taxon>
        <taxon>Kwoniella</taxon>
    </lineage>
</organism>